<evidence type="ECO:0000256" key="5">
    <source>
        <dbReference type="ARBA" id="ARBA00023137"/>
    </source>
</evidence>
<feature type="domain" description="SH2" evidence="10">
    <location>
        <begin position="120"/>
        <end position="179"/>
    </location>
</feature>
<evidence type="ECO:0000259" key="11">
    <source>
        <dbReference type="PROSITE" id="PS50011"/>
    </source>
</evidence>
<dbReference type="Gene3D" id="1.10.510.10">
    <property type="entry name" value="Transferase(Phosphotransferase) domain 1"/>
    <property type="match status" value="1"/>
</dbReference>
<dbReference type="GO" id="GO:0005524">
    <property type="term" value="F:ATP binding"/>
    <property type="evidence" value="ECO:0007669"/>
    <property type="project" value="UniProtKB-KW"/>
</dbReference>
<dbReference type="InterPro" id="IPR050198">
    <property type="entry name" value="Non-receptor_tyrosine_kinases"/>
</dbReference>
<organism evidence="12 13">
    <name type="scientific">Panagrellus redivivus</name>
    <name type="common">Microworm</name>
    <dbReference type="NCBI Taxonomy" id="6233"/>
    <lineage>
        <taxon>Eukaryota</taxon>
        <taxon>Metazoa</taxon>
        <taxon>Ecdysozoa</taxon>
        <taxon>Nematoda</taxon>
        <taxon>Chromadorea</taxon>
        <taxon>Rhabditida</taxon>
        <taxon>Tylenchina</taxon>
        <taxon>Panagrolaimomorpha</taxon>
        <taxon>Panagrolaimoidea</taxon>
        <taxon>Panagrolaimidae</taxon>
        <taxon>Panagrellus</taxon>
    </lineage>
</organism>
<dbReference type="InterPro" id="IPR011009">
    <property type="entry name" value="Kinase-like_dom_sf"/>
</dbReference>
<dbReference type="CDD" id="cd10361">
    <property type="entry name" value="SH2_Fps_family"/>
    <property type="match status" value="1"/>
</dbReference>
<evidence type="ECO:0000313" key="12">
    <source>
        <dbReference type="Proteomes" id="UP000492821"/>
    </source>
</evidence>
<keyword evidence="3 8" id="KW-0418">Kinase</keyword>
<dbReference type="GO" id="GO:0004715">
    <property type="term" value="F:non-membrane spanning protein tyrosine kinase activity"/>
    <property type="evidence" value="ECO:0007669"/>
    <property type="project" value="UniProtKB-EC"/>
</dbReference>
<dbReference type="PROSITE" id="PS00109">
    <property type="entry name" value="PROTEIN_KINASE_TYR"/>
    <property type="match status" value="1"/>
</dbReference>
<name>A0A7E4W4C9_PANRE</name>
<dbReference type="InterPro" id="IPR020635">
    <property type="entry name" value="Tyr_kinase_cat_dom"/>
</dbReference>
<evidence type="ECO:0000256" key="1">
    <source>
        <dbReference type="ARBA" id="ARBA00022679"/>
    </source>
</evidence>
<dbReference type="SMART" id="SM00219">
    <property type="entry name" value="TyrKc"/>
    <property type="match status" value="1"/>
</dbReference>
<dbReference type="WBParaSite" id="Pan_g6186.t1">
    <property type="protein sequence ID" value="Pan_g6186.t1"/>
    <property type="gene ID" value="Pan_g6186"/>
</dbReference>
<dbReference type="PANTHER" id="PTHR24418">
    <property type="entry name" value="TYROSINE-PROTEIN KINASE"/>
    <property type="match status" value="1"/>
</dbReference>
<accession>A0A7E4W4C9</accession>
<sequence length="450" mass="50917">MPMTSTITFLIHIYPNLPSEIHPASVERAPKHSPTDPGAVLFGARFVRRRFRSPPHAVAMAKSKKKMKSDASRESFKKSAASSNKSSECVRSAMGSKPSSNETEDGMLKIMAKALTHNSWFHGLMPREEIEDCLKNEGDFLMRKTEVERKPRYAVSVCRKGAIKHILLNYKNGMWMLREVFIGVWKKSKDEQIDVAVKKLRGQMLKSQRAELVKESRIMKRFKHENIVIVHGICPQEEPLMIVLELAPGGSLLGKLKNCPELTSDQLLGFCRDAARGMCYLASRQVIHRDIAARNCLLGKNNELKISDFGLSIADFSLVKVDKLKNMPIKWLAPETLRKGEFSKKTDVWAYGILIYEIFSRGTDPFPGESNHQAKDKILEGKMMKAPPGAHPIAATIMEMCFIMLTDMSNYHHPFPDPKERPEFDGLFKILAPNEKPPVNQDNMFETYAT</sequence>
<dbReference type="InterPro" id="IPR000719">
    <property type="entry name" value="Prot_kinase_dom"/>
</dbReference>
<protein>
    <recommendedName>
        <fullName evidence="8">Tyrosine-protein kinase</fullName>
        <ecNumber evidence="8">2.7.10.2</ecNumber>
    </recommendedName>
</protein>
<reference evidence="12" key="1">
    <citation type="journal article" date="2013" name="Genetics">
        <title>The draft genome and transcriptome of Panagrellus redivivus are shaped by the harsh demands of a free-living lifestyle.</title>
        <authorList>
            <person name="Srinivasan J."/>
            <person name="Dillman A.R."/>
            <person name="Macchietto M.G."/>
            <person name="Heikkinen L."/>
            <person name="Lakso M."/>
            <person name="Fracchia K.M."/>
            <person name="Antoshechkin I."/>
            <person name="Mortazavi A."/>
            <person name="Wong G."/>
            <person name="Sternberg P.W."/>
        </authorList>
    </citation>
    <scope>NUCLEOTIDE SEQUENCE [LARGE SCALE GENOMIC DNA]</scope>
    <source>
        <strain evidence="12">MT8872</strain>
    </source>
</reference>
<keyword evidence="2 8" id="KW-0547">Nucleotide-binding</keyword>
<dbReference type="EC" id="2.7.10.2" evidence="8"/>
<evidence type="ECO:0000256" key="8">
    <source>
        <dbReference type="RuleBase" id="RU362096"/>
    </source>
</evidence>
<feature type="domain" description="Protein kinase" evidence="11">
    <location>
        <begin position="166"/>
        <end position="439"/>
    </location>
</feature>
<evidence type="ECO:0000256" key="4">
    <source>
        <dbReference type="ARBA" id="ARBA00022840"/>
    </source>
</evidence>
<dbReference type="InterPro" id="IPR000980">
    <property type="entry name" value="SH2"/>
</dbReference>
<dbReference type="InterPro" id="IPR001245">
    <property type="entry name" value="Ser-Thr/Tyr_kinase_cat_dom"/>
</dbReference>
<evidence type="ECO:0000256" key="6">
    <source>
        <dbReference type="ARBA" id="ARBA00051245"/>
    </source>
</evidence>
<dbReference type="Proteomes" id="UP000492821">
    <property type="component" value="Unassembled WGS sequence"/>
</dbReference>
<dbReference type="InterPro" id="IPR035849">
    <property type="entry name" value="Fes/Fps/Fer_SH2"/>
</dbReference>
<dbReference type="PROSITE" id="PS50011">
    <property type="entry name" value="PROTEIN_KINASE_DOM"/>
    <property type="match status" value="1"/>
</dbReference>
<evidence type="ECO:0000256" key="9">
    <source>
        <dbReference type="SAM" id="MobiDB-lite"/>
    </source>
</evidence>
<proteinExistence type="inferred from homology"/>
<dbReference type="InterPro" id="IPR036860">
    <property type="entry name" value="SH2_dom_sf"/>
</dbReference>
<comment type="catalytic activity">
    <reaction evidence="6 8">
        <text>L-tyrosyl-[protein] + ATP = O-phospho-L-tyrosyl-[protein] + ADP + H(+)</text>
        <dbReference type="Rhea" id="RHEA:10596"/>
        <dbReference type="Rhea" id="RHEA-COMP:10136"/>
        <dbReference type="Rhea" id="RHEA-COMP:20101"/>
        <dbReference type="ChEBI" id="CHEBI:15378"/>
        <dbReference type="ChEBI" id="CHEBI:30616"/>
        <dbReference type="ChEBI" id="CHEBI:46858"/>
        <dbReference type="ChEBI" id="CHEBI:61978"/>
        <dbReference type="ChEBI" id="CHEBI:456216"/>
        <dbReference type="EC" id="2.7.10.2"/>
    </reaction>
</comment>
<evidence type="ECO:0000256" key="2">
    <source>
        <dbReference type="ARBA" id="ARBA00022741"/>
    </source>
</evidence>
<keyword evidence="5 8" id="KW-0829">Tyrosine-protein kinase</keyword>
<comment type="similarity">
    <text evidence="8">Belongs to the protein kinase superfamily. Tyr protein kinase family.</text>
</comment>
<reference evidence="13" key="2">
    <citation type="submission" date="2020-10" db="UniProtKB">
        <authorList>
            <consortium name="WormBaseParasite"/>
        </authorList>
    </citation>
    <scope>IDENTIFICATION</scope>
</reference>
<dbReference type="AlphaFoldDB" id="A0A7E4W4C9"/>
<dbReference type="Pfam" id="PF00017">
    <property type="entry name" value="SH2"/>
    <property type="match status" value="1"/>
</dbReference>
<keyword evidence="4 8" id="KW-0067">ATP-binding</keyword>
<evidence type="ECO:0000259" key="10">
    <source>
        <dbReference type="PROSITE" id="PS50001"/>
    </source>
</evidence>
<keyword evidence="7" id="KW-0727">SH2 domain</keyword>
<evidence type="ECO:0000256" key="7">
    <source>
        <dbReference type="PROSITE-ProRule" id="PRU00191"/>
    </source>
</evidence>
<dbReference type="PRINTS" id="PR00109">
    <property type="entry name" value="TYRKINASE"/>
</dbReference>
<feature type="compositionally biased region" description="Low complexity" evidence="9">
    <location>
        <begin position="78"/>
        <end position="87"/>
    </location>
</feature>
<dbReference type="InterPro" id="IPR008266">
    <property type="entry name" value="Tyr_kinase_AS"/>
</dbReference>
<evidence type="ECO:0000256" key="3">
    <source>
        <dbReference type="ARBA" id="ARBA00022777"/>
    </source>
</evidence>
<feature type="compositionally biased region" description="Basic and acidic residues" evidence="9">
    <location>
        <begin position="68"/>
        <end position="77"/>
    </location>
</feature>
<dbReference type="SUPFAM" id="SSF55550">
    <property type="entry name" value="SH2 domain"/>
    <property type="match status" value="1"/>
</dbReference>
<dbReference type="CDD" id="cd00192">
    <property type="entry name" value="PTKc"/>
    <property type="match status" value="1"/>
</dbReference>
<feature type="region of interest" description="Disordered" evidence="9">
    <location>
        <begin position="53"/>
        <end position="103"/>
    </location>
</feature>
<keyword evidence="12" id="KW-1185">Reference proteome</keyword>
<evidence type="ECO:0000313" key="13">
    <source>
        <dbReference type="WBParaSite" id="Pan_g6186.t1"/>
    </source>
</evidence>
<dbReference type="SUPFAM" id="SSF56112">
    <property type="entry name" value="Protein kinase-like (PK-like)"/>
    <property type="match status" value="1"/>
</dbReference>
<dbReference type="SMART" id="SM00252">
    <property type="entry name" value="SH2"/>
    <property type="match status" value="1"/>
</dbReference>
<keyword evidence="1 8" id="KW-0808">Transferase</keyword>
<dbReference type="Gene3D" id="3.30.505.10">
    <property type="entry name" value="SH2 domain"/>
    <property type="match status" value="1"/>
</dbReference>
<dbReference type="Pfam" id="PF07714">
    <property type="entry name" value="PK_Tyr_Ser-Thr"/>
    <property type="match status" value="1"/>
</dbReference>
<dbReference type="PROSITE" id="PS50001">
    <property type="entry name" value="SH2"/>
    <property type="match status" value="1"/>
</dbReference>